<sequence>MTTPPKLPDVLAAVASQPAHPMALASLLQFAASRADIARSLTVLRWLEVLGLPADSIRRQRSMLSRIDKTFRHRDAVAQQTGPFETRDIPGVGSLRFSTATGAARAFLALLDREGAGYEPGVLRYLVEEGRKGSLVADVGAHVGYYTTILGAAGARVIAFEMHPDLLLEVKRNLWANRLDRAHVLNAAVGNYDGLIFNVRFDPTPGLRVEDPITAPPPNAIDKALYDPVLSVRLDTVFAREGVVPDLIKIDIEGYEFEALKGARNLIAGGRTRFLLEFHPHLVGAFGHKPEEILTVFPPDWRQEVLADDGTRRPIDPSGRDFAYDPDVENIKLLFCPPGS</sequence>
<comment type="caution">
    <text evidence="2">The sequence shown here is derived from an EMBL/GenBank/DDBJ whole genome shotgun (WGS) entry which is preliminary data.</text>
</comment>
<dbReference type="InterPro" id="IPR029063">
    <property type="entry name" value="SAM-dependent_MTases_sf"/>
</dbReference>
<dbReference type="RefSeq" id="WP_189989955.1">
    <property type="nucleotide sequence ID" value="NZ_BMZS01000005.1"/>
</dbReference>
<dbReference type="NCBIfam" id="TIGR01444">
    <property type="entry name" value="fkbM_fam"/>
    <property type="match status" value="1"/>
</dbReference>
<evidence type="ECO:0000313" key="2">
    <source>
        <dbReference type="EMBL" id="GHD50992.1"/>
    </source>
</evidence>
<feature type="domain" description="Methyltransferase FkbM" evidence="1">
    <location>
        <begin position="138"/>
        <end position="295"/>
    </location>
</feature>
<organism evidence="2 3">
    <name type="scientific">Thalassobaculum fulvum</name>
    <dbReference type="NCBI Taxonomy" id="1633335"/>
    <lineage>
        <taxon>Bacteria</taxon>
        <taxon>Pseudomonadati</taxon>
        <taxon>Pseudomonadota</taxon>
        <taxon>Alphaproteobacteria</taxon>
        <taxon>Rhodospirillales</taxon>
        <taxon>Thalassobaculaceae</taxon>
        <taxon>Thalassobaculum</taxon>
    </lineage>
</organism>
<reference evidence="2" key="2">
    <citation type="submission" date="2020-09" db="EMBL/GenBank/DDBJ databases">
        <authorList>
            <person name="Sun Q."/>
            <person name="Kim S."/>
        </authorList>
    </citation>
    <scope>NUCLEOTIDE SEQUENCE</scope>
    <source>
        <strain evidence="2">KCTC 42651</strain>
    </source>
</reference>
<dbReference type="SUPFAM" id="SSF53335">
    <property type="entry name" value="S-adenosyl-L-methionine-dependent methyltransferases"/>
    <property type="match status" value="1"/>
</dbReference>
<evidence type="ECO:0000313" key="3">
    <source>
        <dbReference type="Proteomes" id="UP000630353"/>
    </source>
</evidence>
<dbReference type="EMBL" id="BMZS01000005">
    <property type="protein sequence ID" value="GHD50992.1"/>
    <property type="molecule type" value="Genomic_DNA"/>
</dbReference>
<keyword evidence="3" id="KW-1185">Reference proteome</keyword>
<reference evidence="2" key="1">
    <citation type="journal article" date="2014" name="Int. J. Syst. Evol. Microbiol.">
        <title>Complete genome sequence of Corynebacterium casei LMG S-19264T (=DSM 44701T), isolated from a smear-ripened cheese.</title>
        <authorList>
            <consortium name="US DOE Joint Genome Institute (JGI-PGF)"/>
            <person name="Walter F."/>
            <person name="Albersmeier A."/>
            <person name="Kalinowski J."/>
            <person name="Ruckert C."/>
        </authorList>
    </citation>
    <scope>NUCLEOTIDE SEQUENCE</scope>
    <source>
        <strain evidence="2">KCTC 42651</strain>
    </source>
</reference>
<dbReference type="PANTHER" id="PTHR34203">
    <property type="entry name" value="METHYLTRANSFERASE, FKBM FAMILY PROTEIN"/>
    <property type="match status" value="1"/>
</dbReference>
<dbReference type="PANTHER" id="PTHR34203:SF15">
    <property type="entry name" value="SLL1173 PROTEIN"/>
    <property type="match status" value="1"/>
</dbReference>
<dbReference type="Proteomes" id="UP000630353">
    <property type="component" value="Unassembled WGS sequence"/>
</dbReference>
<name>A0A919CPM4_9PROT</name>
<gene>
    <name evidence="2" type="ORF">GCM10017083_24920</name>
</gene>
<dbReference type="InterPro" id="IPR052514">
    <property type="entry name" value="SAM-dependent_MTase"/>
</dbReference>
<protein>
    <recommendedName>
        <fullName evidence="1">Methyltransferase FkbM domain-containing protein</fullName>
    </recommendedName>
</protein>
<dbReference type="InterPro" id="IPR006342">
    <property type="entry name" value="FkbM_mtfrase"/>
</dbReference>
<dbReference type="Pfam" id="PF05050">
    <property type="entry name" value="Methyltransf_21"/>
    <property type="match status" value="1"/>
</dbReference>
<dbReference type="Gene3D" id="3.40.50.150">
    <property type="entry name" value="Vaccinia Virus protein VP39"/>
    <property type="match status" value="1"/>
</dbReference>
<proteinExistence type="predicted"/>
<dbReference type="AlphaFoldDB" id="A0A919CPM4"/>
<accession>A0A919CPM4</accession>
<evidence type="ECO:0000259" key="1">
    <source>
        <dbReference type="Pfam" id="PF05050"/>
    </source>
</evidence>